<dbReference type="Proteomes" id="UP000277424">
    <property type="component" value="Unassembled WGS sequence"/>
</dbReference>
<dbReference type="OrthoDB" id="9814204at2"/>
<dbReference type="PANTHER" id="PTHR43283:SF11">
    <property type="entry name" value="BETA-LACTAMASE-RELATED DOMAIN-CONTAINING PROTEIN"/>
    <property type="match status" value="1"/>
</dbReference>
<accession>A0A420WQX7</accession>
<dbReference type="EMBL" id="RBIG01000001">
    <property type="protein sequence ID" value="RKQ73390.1"/>
    <property type="molecule type" value="Genomic_DNA"/>
</dbReference>
<dbReference type="InterPro" id="IPR001466">
    <property type="entry name" value="Beta-lactam-related"/>
</dbReference>
<sequence>MTKTYFPAAGSDWERQEPAAAGFDATALQAAVDHAISHETGWDRDIMKVLTEGHFEPPPYNEILGPVRERTGPNGLILKGGRIVAEWGDTTRPDMTFSVSKSYLSICAGLAVKKGLIKDIHAPIRELVKDGGFESEQNRDITWHHLLQQTSEWEGTLWDKPDLLDRHRDLTSEGANSKKGTHRDLQKPGSFWEYNDIRVNRLSLALLRVLGEGLPAVLKREVMDPIGASQDWEWHGYRNSYVEIGGKQVQSVSGGGHWGGGMMIGSRDHARVGLMMANKGKWNGTEILPESWIDASLQPCDLQPIYGYMWWLNTDRKQYPSAPETSFFAVGAGNSIIWMDPAHDLVAVVRWIAKPGFDGFCRRVMEAMR</sequence>
<dbReference type="InterPro" id="IPR050789">
    <property type="entry name" value="Diverse_Enzym_Activities"/>
</dbReference>
<dbReference type="GO" id="GO:0016787">
    <property type="term" value="F:hydrolase activity"/>
    <property type="evidence" value="ECO:0007669"/>
    <property type="project" value="UniProtKB-KW"/>
</dbReference>
<keyword evidence="1" id="KW-0378">Hydrolase</keyword>
<dbReference type="InterPro" id="IPR012338">
    <property type="entry name" value="Beta-lactam/transpept-like"/>
</dbReference>
<evidence type="ECO:0000313" key="4">
    <source>
        <dbReference type="Proteomes" id="UP000277424"/>
    </source>
</evidence>
<dbReference type="PANTHER" id="PTHR43283">
    <property type="entry name" value="BETA-LACTAMASE-RELATED"/>
    <property type="match status" value="1"/>
</dbReference>
<dbReference type="SUPFAM" id="SSF56601">
    <property type="entry name" value="beta-lactamase/transpeptidase-like"/>
    <property type="match status" value="1"/>
</dbReference>
<name>A0A420WQX7_9PROT</name>
<comment type="caution">
    <text evidence="3">The sequence shown here is derived from an EMBL/GenBank/DDBJ whole genome shotgun (WGS) entry which is preliminary data.</text>
</comment>
<dbReference type="RefSeq" id="WP_121218249.1">
    <property type="nucleotide sequence ID" value="NZ_RBIG01000001.1"/>
</dbReference>
<dbReference type="Pfam" id="PF00144">
    <property type="entry name" value="Beta-lactamase"/>
    <property type="match status" value="1"/>
</dbReference>
<reference evidence="3 4" key="1">
    <citation type="submission" date="2018-10" db="EMBL/GenBank/DDBJ databases">
        <title>Comparative analysis of microorganisms from saline springs in Andes Mountain Range, Colombia.</title>
        <authorList>
            <person name="Rubin E."/>
        </authorList>
    </citation>
    <scope>NUCLEOTIDE SEQUENCE [LARGE SCALE GENOMIC DNA]</scope>
    <source>
        <strain evidence="3 4">USBA 36</strain>
    </source>
</reference>
<dbReference type="Gene3D" id="3.40.710.10">
    <property type="entry name" value="DD-peptidase/beta-lactamase superfamily"/>
    <property type="match status" value="1"/>
</dbReference>
<feature type="domain" description="Beta-lactamase-related" evidence="2">
    <location>
        <begin position="87"/>
        <end position="349"/>
    </location>
</feature>
<proteinExistence type="predicted"/>
<dbReference type="AlphaFoldDB" id="A0A420WQX7"/>
<protein>
    <submittedName>
        <fullName evidence="3">Beta-lactamase</fullName>
    </submittedName>
</protein>
<evidence type="ECO:0000256" key="1">
    <source>
        <dbReference type="ARBA" id="ARBA00022801"/>
    </source>
</evidence>
<evidence type="ECO:0000313" key="3">
    <source>
        <dbReference type="EMBL" id="RKQ73390.1"/>
    </source>
</evidence>
<gene>
    <name evidence="3" type="ORF">BCL74_1178</name>
</gene>
<evidence type="ECO:0000259" key="2">
    <source>
        <dbReference type="Pfam" id="PF00144"/>
    </source>
</evidence>
<organism evidence="3 4">
    <name type="scientific">Oceanibaculum indicum</name>
    <dbReference type="NCBI Taxonomy" id="526216"/>
    <lineage>
        <taxon>Bacteria</taxon>
        <taxon>Pseudomonadati</taxon>
        <taxon>Pseudomonadota</taxon>
        <taxon>Alphaproteobacteria</taxon>
        <taxon>Rhodospirillales</taxon>
        <taxon>Oceanibaculaceae</taxon>
        <taxon>Oceanibaculum</taxon>
    </lineage>
</organism>